<evidence type="ECO:0000256" key="1">
    <source>
        <dbReference type="SAM" id="Phobius"/>
    </source>
</evidence>
<dbReference type="EMBL" id="FNBT01000012">
    <property type="protein sequence ID" value="SDG12347.1"/>
    <property type="molecule type" value="Genomic_DNA"/>
</dbReference>
<dbReference type="STRING" id="1550231.SAMN05660662_0409"/>
<dbReference type="RefSeq" id="WP_091771636.1">
    <property type="nucleotide sequence ID" value="NZ_FNBT01000012.1"/>
</dbReference>
<keyword evidence="1" id="KW-1133">Transmembrane helix</keyword>
<dbReference type="OrthoDB" id="7283686at2"/>
<feature type="transmembrane region" description="Helical" evidence="1">
    <location>
        <begin position="318"/>
        <end position="346"/>
    </location>
</feature>
<keyword evidence="1" id="KW-0472">Membrane</keyword>
<sequence>MDTTVRRYALWSVPAVTLGLLSLVLELTGRWLVVGVRDLPTFLDLAQVTYNADCTDPSAGTVGAAVCDPAGRAYNYPPVWTEAFRLLGVGGADTLWFGSVLVLGGLVALSAFYGHFLGRPTPGRVAVVTALTASPPMFLMVARGNTDLFVLVALVTAALLISSGRAWWAVPFVAVSAGLKLFPSGAVLAFGRLRQFLVVTACSLVSLGLLALPYWKEIRAATPSVNVTTFGAGVLPAFGRMHDFGPIYNRDQVIGVLSFVVVFLVLLTVPVLRRAARAVADGLRPNEAATTAVLIGAGPALVTYLLTSSFDYRTFSLLFVSAGCLTVNAAGARFLVGSFLVAFWLSGRRTEIQFLGDALHAVAMPFLALILVALLVPRMPVVSRWALTRSLFPAGTDAVVEHDVGRDPSRIPLAAVR</sequence>
<feature type="transmembrane region" description="Helical" evidence="1">
    <location>
        <begin position="12"/>
        <end position="33"/>
    </location>
</feature>
<evidence type="ECO:0008006" key="4">
    <source>
        <dbReference type="Google" id="ProtNLM"/>
    </source>
</evidence>
<proteinExistence type="predicted"/>
<organism evidence="2 3">
    <name type="scientific">Blastococcus aurantiacus</name>
    <dbReference type="NCBI Taxonomy" id="1550231"/>
    <lineage>
        <taxon>Bacteria</taxon>
        <taxon>Bacillati</taxon>
        <taxon>Actinomycetota</taxon>
        <taxon>Actinomycetes</taxon>
        <taxon>Geodermatophilales</taxon>
        <taxon>Geodermatophilaceae</taxon>
        <taxon>Blastococcus</taxon>
    </lineage>
</organism>
<dbReference type="Proteomes" id="UP000199406">
    <property type="component" value="Unassembled WGS sequence"/>
</dbReference>
<reference evidence="3" key="1">
    <citation type="submission" date="2016-10" db="EMBL/GenBank/DDBJ databases">
        <authorList>
            <person name="Varghese N."/>
            <person name="Submissions S."/>
        </authorList>
    </citation>
    <scope>NUCLEOTIDE SEQUENCE [LARGE SCALE GENOMIC DNA]</scope>
    <source>
        <strain evidence="3">DSM 44268</strain>
    </source>
</reference>
<feature type="transmembrane region" description="Helical" evidence="1">
    <location>
        <begin position="358"/>
        <end position="376"/>
    </location>
</feature>
<feature type="transmembrane region" description="Helical" evidence="1">
    <location>
        <begin position="148"/>
        <end position="175"/>
    </location>
</feature>
<name>A0A1G7RNJ1_9ACTN</name>
<gene>
    <name evidence="2" type="ORF">SAMN05660662_0409</name>
</gene>
<evidence type="ECO:0000313" key="3">
    <source>
        <dbReference type="Proteomes" id="UP000199406"/>
    </source>
</evidence>
<keyword evidence="1" id="KW-0812">Transmembrane</keyword>
<dbReference type="AlphaFoldDB" id="A0A1G7RNJ1"/>
<feature type="transmembrane region" description="Helical" evidence="1">
    <location>
        <begin position="196"/>
        <end position="215"/>
    </location>
</feature>
<feature type="transmembrane region" description="Helical" evidence="1">
    <location>
        <begin position="253"/>
        <end position="276"/>
    </location>
</feature>
<keyword evidence="3" id="KW-1185">Reference proteome</keyword>
<evidence type="ECO:0000313" key="2">
    <source>
        <dbReference type="EMBL" id="SDG12347.1"/>
    </source>
</evidence>
<feature type="transmembrane region" description="Helical" evidence="1">
    <location>
        <begin position="94"/>
        <end position="113"/>
    </location>
</feature>
<protein>
    <recommendedName>
        <fullName evidence="4">DUF2029 domain-containing protein</fullName>
    </recommendedName>
</protein>
<accession>A0A1G7RNJ1</accession>
<feature type="transmembrane region" description="Helical" evidence="1">
    <location>
        <begin position="288"/>
        <end position="306"/>
    </location>
</feature>